<keyword evidence="2 5" id="KW-0808">Transferase</keyword>
<organism evidence="5 6">
    <name type="scientific">Micromonospora phaseoli</name>
    <dbReference type="NCBI Taxonomy" id="1144548"/>
    <lineage>
        <taxon>Bacteria</taxon>
        <taxon>Bacillati</taxon>
        <taxon>Actinomycetota</taxon>
        <taxon>Actinomycetes</taxon>
        <taxon>Micromonosporales</taxon>
        <taxon>Micromonosporaceae</taxon>
        <taxon>Micromonospora</taxon>
    </lineage>
</organism>
<dbReference type="Proteomes" id="UP000198707">
    <property type="component" value="Unassembled WGS sequence"/>
</dbReference>
<evidence type="ECO:0000259" key="3">
    <source>
        <dbReference type="Pfam" id="PF00534"/>
    </source>
</evidence>
<dbReference type="STRING" id="1144548.SAMN05443287_101664"/>
<dbReference type="GO" id="GO:1901137">
    <property type="term" value="P:carbohydrate derivative biosynthetic process"/>
    <property type="evidence" value="ECO:0007669"/>
    <property type="project" value="UniProtKB-ARBA"/>
</dbReference>
<name>A0A1H6SGB4_9ACTN</name>
<dbReference type="InterPro" id="IPR001296">
    <property type="entry name" value="Glyco_trans_1"/>
</dbReference>
<feature type="domain" description="Glycosyltransferase subfamily 4-like N-terminal" evidence="4">
    <location>
        <begin position="20"/>
        <end position="171"/>
    </location>
</feature>
<evidence type="ECO:0000256" key="2">
    <source>
        <dbReference type="ARBA" id="ARBA00022679"/>
    </source>
</evidence>
<sequence>MTVAVVTPWYPEPDRPWEGTFIANPCHALRKLGVRMRVFKLTGRPPAVRVNEIDPDTGRAIAPSGILIRSSRHLASVINSGWLWSESCDVVLVEEVWTSILLRKARTPPQVVVLHGRQPMTTSGARTDPIRRSIIAASLRRASALIAVGAGILEDLPPDLRQVCTVVPNGVLLDAFPRRAVSASERVRAADFPRLVTVGNVDSNKNQETVLRAFASIRDTWPTASWSVVGDGPERRRLEGLRDQLGHHDRIRFTGRAAPAQVAAILNRSDLFVMPSRIESFGCAYLEAMAVGVPTIVPRSAGLAALIDDDRYLHDPDNGAEIVAKANAILSSPTQYEQAVAFGLALAERWTWQAHAESLADVLRKSVAVREAVPTP</sequence>
<dbReference type="GO" id="GO:0016757">
    <property type="term" value="F:glycosyltransferase activity"/>
    <property type="evidence" value="ECO:0007669"/>
    <property type="project" value="UniProtKB-KW"/>
</dbReference>
<feature type="domain" description="Glycosyl transferase family 1" evidence="3">
    <location>
        <begin position="191"/>
        <end position="338"/>
    </location>
</feature>
<proteinExistence type="predicted"/>
<evidence type="ECO:0000256" key="1">
    <source>
        <dbReference type="ARBA" id="ARBA00022676"/>
    </source>
</evidence>
<dbReference type="OrthoDB" id="9765330at2"/>
<evidence type="ECO:0000259" key="4">
    <source>
        <dbReference type="Pfam" id="PF13439"/>
    </source>
</evidence>
<protein>
    <submittedName>
        <fullName evidence="5">Glycosyltransferase involved in cell wall bisynthesis</fullName>
    </submittedName>
</protein>
<dbReference type="RefSeq" id="WP_092374526.1">
    <property type="nucleotide sequence ID" value="NZ_BOPI01000009.1"/>
</dbReference>
<dbReference type="SUPFAM" id="SSF53756">
    <property type="entry name" value="UDP-Glycosyltransferase/glycogen phosphorylase"/>
    <property type="match status" value="1"/>
</dbReference>
<dbReference type="InterPro" id="IPR028098">
    <property type="entry name" value="Glyco_trans_4-like_N"/>
</dbReference>
<dbReference type="PANTHER" id="PTHR45947">
    <property type="entry name" value="SULFOQUINOVOSYL TRANSFERASE SQD2"/>
    <property type="match status" value="1"/>
</dbReference>
<dbReference type="InterPro" id="IPR050194">
    <property type="entry name" value="Glycosyltransferase_grp1"/>
</dbReference>
<dbReference type="PANTHER" id="PTHR45947:SF3">
    <property type="entry name" value="SULFOQUINOVOSYL TRANSFERASE SQD2"/>
    <property type="match status" value="1"/>
</dbReference>
<dbReference type="AlphaFoldDB" id="A0A1H6SGB4"/>
<evidence type="ECO:0000313" key="6">
    <source>
        <dbReference type="Proteomes" id="UP000198707"/>
    </source>
</evidence>
<dbReference type="Pfam" id="PF00534">
    <property type="entry name" value="Glycos_transf_1"/>
    <property type="match status" value="1"/>
</dbReference>
<keyword evidence="6" id="KW-1185">Reference proteome</keyword>
<dbReference type="Gene3D" id="3.40.50.2000">
    <property type="entry name" value="Glycogen Phosphorylase B"/>
    <property type="match status" value="2"/>
</dbReference>
<dbReference type="Pfam" id="PF13439">
    <property type="entry name" value="Glyco_transf_4"/>
    <property type="match status" value="1"/>
</dbReference>
<evidence type="ECO:0000313" key="5">
    <source>
        <dbReference type="EMBL" id="SEI65916.1"/>
    </source>
</evidence>
<gene>
    <name evidence="5" type="ORF">SAMN05443287_101664</name>
</gene>
<dbReference type="CDD" id="cd03801">
    <property type="entry name" value="GT4_PimA-like"/>
    <property type="match status" value="1"/>
</dbReference>
<dbReference type="EMBL" id="FNYV01000001">
    <property type="protein sequence ID" value="SEI65916.1"/>
    <property type="molecule type" value="Genomic_DNA"/>
</dbReference>
<keyword evidence="1" id="KW-0328">Glycosyltransferase</keyword>
<accession>A0A1H6SGB4</accession>
<reference evidence="6" key="1">
    <citation type="submission" date="2016-10" db="EMBL/GenBank/DDBJ databases">
        <authorList>
            <person name="Varghese N."/>
            <person name="Submissions S."/>
        </authorList>
    </citation>
    <scope>NUCLEOTIDE SEQUENCE [LARGE SCALE GENOMIC DNA]</scope>
    <source>
        <strain evidence="6">CGMCC 4.7038</strain>
    </source>
</reference>